<reference key="1">
    <citation type="submission" date="2010-09" db="EMBL/GenBank/DDBJ databases">
        <title>Complete sequence of Caldicellulosiruptor owensensis OL.</title>
        <authorList>
            <consortium name="US DOE Joint Genome Institute"/>
            <person name="Lucas S."/>
            <person name="Copeland A."/>
            <person name="Lapidus A."/>
            <person name="Cheng J.-F."/>
            <person name="Bruce D."/>
            <person name="Goodwin L."/>
            <person name="Pitluck S."/>
            <person name="Davenport K."/>
            <person name="Detter J.C."/>
            <person name="Han C."/>
            <person name="Tapia R."/>
            <person name="Land M."/>
            <person name="Hauser L."/>
            <person name="Chang Y.-J."/>
            <person name="Jeffries C."/>
            <person name="Kyrpides N."/>
            <person name="Ivanova N."/>
            <person name="Mikhailova N."/>
            <person name="Blumer-Schuette S.E."/>
            <person name="Kelly R.M."/>
            <person name="Woyke T."/>
        </authorList>
    </citation>
    <scope>NUCLEOTIDE SEQUENCE</scope>
    <source>
        <strain>OL</strain>
    </source>
</reference>
<proteinExistence type="predicted"/>
<gene>
    <name evidence="1" type="ordered locus">Calow_0532</name>
</gene>
<keyword evidence="2" id="KW-1185">Reference proteome</keyword>
<dbReference type="KEGG" id="cow:Calow_0532"/>
<dbReference type="EMBL" id="CP002216">
    <property type="protein sequence ID" value="ADQ04114.1"/>
    <property type="molecule type" value="Genomic_DNA"/>
</dbReference>
<protein>
    <submittedName>
        <fullName evidence="1">Uncharacterized protein</fullName>
    </submittedName>
</protein>
<dbReference type="HOGENOM" id="CLU_3286406_0_0_9"/>
<reference evidence="1 2" key="2">
    <citation type="journal article" date="2011" name="J. Bacteriol.">
        <title>Complete genome sequences for the anaerobic, extremely thermophilic plant biomass-degrading bacteria Caldicellulosiruptor hydrothermalis, Caldicellulosiruptor kristjanssonii, Caldicellulosiruptor kronotskyensis, Caldicellulosiruptor owensenis, and Caldicellulosiruptor lactoaceticus.</title>
        <authorList>
            <person name="Blumer-Schuette S.E."/>
            <person name="Ozdemir I."/>
            <person name="Mistry D."/>
            <person name="Lucas S."/>
            <person name="Lapidus A."/>
            <person name="Cheng J.F."/>
            <person name="Goodwin L.A."/>
            <person name="Pitluck S."/>
            <person name="Land M.L."/>
            <person name="Hauser L.J."/>
            <person name="Woyke T."/>
            <person name="Mikhailova N."/>
            <person name="Pati A."/>
            <person name="Kyrpides N.C."/>
            <person name="Ivanova N."/>
            <person name="Detter J.C."/>
            <person name="Walston-Davenport K."/>
            <person name="Han S."/>
            <person name="Adams M.W."/>
            <person name="Kelly R.M."/>
        </authorList>
    </citation>
    <scope>NUCLEOTIDE SEQUENCE [LARGE SCALE GENOMIC DNA]</scope>
    <source>
        <strain evidence="2">ATCC 700167 / DSM 13100 / OL</strain>
    </source>
</reference>
<dbReference type="Proteomes" id="UP000006889">
    <property type="component" value="Chromosome"/>
</dbReference>
<accession>E4Q4F2</accession>
<evidence type="ECO:0000313" key="2">
    <source>
        <dbReference type="Proteomes" id="UP000006889"/>
    </source>
</evidence>
<evidence type="ECO:0000313" key="1">
    <source>
        <dbReference type="EMBL" id="ADQ04114.1"/>
    </source>
</evidence>
<dbReference type="STRING" id="632518.Calow_0532"/>
<name>E4Q4F2_CALOW</name>
<dbReference type="AlphaFoldDB" id="E4Q4F2"/>
<organism evidence="1 2">
    <name type="scientific">Caldicellulosiruptor owensensis (strain ATCC 700167 / DSM 13100 / OL)</name>
    <dbReference type="NCBI Taxonomy" id="632518"/>
    <lineage>
        <taxon>Bacteria</taxon>
        <taxon>Bacillati</taxon>
        <taxon>Bacillota</taxon>
        <taxon>Bacillota incertae sedis</taxon>
        <taxon>Caldicellulosiruptorales</taxon>
        <taxon>Caldicellulosiruptoraceae</taxon>
        <taxon>Caldicellulosiruptor</taxon>
    </lineage>
</organism>
<sequence>MDSGPVSKQDWTAKNNCTLECGGVLNLLYFGESKGINLLF</sequence>